<name>A0ABD3B203_9GENT</name>
<evidence type="ECO:0000313" key="2">
    <source>
        <dbReference type="EMBL" id="KAL3537565.1"/>
    </source>
</evidence>
<proteinExistence type="predicted"/>
<accession>A0ABD3B203</accession>
<reference evidence="2 3" key="1">
    <citation type="submission" date="2024-11" db="EMBL/GenBank/DDBJ databases">
        <title>A near-complete genome assembly of Cinchona calisaya.</title>
        <authorList>
            <person name="Lian D.C."/>
            <person name="Zhao X.W."/>
            <person name="Wei L."/>
        </authorList>
    </citation>
    <scope>NUCLEOTIDE SEQUENCE [LARGE SCALE GENOMIC DNA]</scope>
    <source>
        <tissue evidence="2">Nenye</tissue>
    </source>
</reference>
<gene>
    <name evidence="2" type="ORF">ACH5RR_000931</name>
</gene>
<organism evidence="2 3">
    <name type="scientific">Cinchona calisaya</name>
    <dbReference type="NCBI Taxonomy" id="153742"/>
    <lineage>
        <taxon>Eukaryota</taxon>
        <taxon>Viridiplantae</taxon>
        <taxon>Streptophyta</taxon>
        <taxon>Embryophyta</taxon>
        <taxon>Tracheophyta</taxon>
        <taxon>Spermatophyta</taxon>
        <taxon>Magnoliopsida</taxon>
        <taxon>eudicotyledons</taxon>
        <taxon>Gunneridae</taxon>
        <taxon>Pentapetalae</taxon>
        <taxon>asterids</taxon>
        <taxon>lamiids</taxon>
        <taxon>Gentianales</taxon>
        <taxon>Rubiaceae</taxon>
        <taxon>Cinchonoideae</taxon>
        <taxon>Cinchoneae</taxon>
        <taxon>Cinchona</taxon>
    </lineage>
</organism>
<dbReference type="AlphaFoldDB" id="A0ABD3B203"/>
<dbReference type="EMBL" id="JBJUIK010000001">
    <property type="protein sequence ID" value="KAL3537565.1"/>
    <property type="molecule type" value="Genomic_DNA"/>
</dbReference>
<feature type="region of interest" description="Disordered" evidence="1">
    <location>
        <begin position="132"/>
        <end position="182"/>
    </location>
</feature>
<feature type="compositionally biased region" description="Polar residues" evidence="1">
    <location>
        <begin position="165"/>
        <end position="182"/>
    </location>
</feature>
<sequence>MLVMLGEYLPRGFLNEYHVEDVNMTSLTEIKDNDVIEEANVLAKLTKNRAFSMELELSFLESIIHDLFKLPQEARCLLVDVLQECYGKDSAFEKSISKNHDEVNKFSEARLFHKVKYPMRLCSIVPVTRPVNDKGGNGSSSGIGIARTEPPETNSSRNRTKTIVDGSQNQNQNPRHSFGSISSFFRIEIRTGGSGTRTR</sequence>
<evidence type="ECO:0000313" key="3">
    <source>
        <dbReference type="Proteomes" id="UP001630127"/>
    </source>
</evidence>
<evidence type="ECO:0000256" key="1">
    <source>
        <dbReference type="SAM" id="MobiDB-lite"/>
    </source>
</evidence>
<dbReference type="Proteomes" id="UP001630127">
    <property type="component" value="Unassembled WGS sequence"/>
</dbReference>
<keyword evidence="3" id="KW-1185">Reference proteome</keyword>
<comment type="caution">
    <text evidence="2">The sequence shown here is derived from an EMBL/GenBank/DDBJ whole genome shotgun (WGS) entry which is preliminary data.</text>
</comment>
<protein>
    <submittedName>
        <fullName evidence="2">Uncharacterized protein</fullName>
    </submittedName>
</protein>